<evidence type="ECO:0000313" key="4">
    <source>
        <dbReference type="EMBL" id="MBP2318583.1"/>
    </source>
</evidence>
<dbReference type="Pfam" id="PF00534">
    <property type="entry name" value="Glycos_transf_1"/>
    <property type="match status" value="1"/>
</dbReference>
<dbReference type="RefSeq" id="WP_210048978.1">
    <property type="nucleotide sequence ID" value="NZ_JAGINX010000001.1"/>
</dbReference>
<name>A0ABS4T2E8_9MICC</name>
<dbReference type="CDD" id="cd03801">
    <property type="entry name" value="GT4_PimA-like"/>
    <property type="match status" value="1"/>
</dbReference>
<dbReference type="Proteomes" id="UP001519331">
    <property type="component" value="Unassembled WGS sequence"/>
</dbReference>
<accession>A0ABS4T2E8</accession>
<evidence type="ECO:0000256" key="1">
    <source>
        <dbReference type="ARBA" id="ARBA00022679"/>
    </source>
</evidence>
<feature type="domain" description="Glycosyl transferase family 1" evidence="3">
    <location>
        <begin position="197"/>
        <end position="352"/>
    </location>
</feature>
<dbReference type="SUPFAM" id="SSF53756">
    <property type="entry name" value="UDP-Glycosyltransferase/glycogen phosphorylase"/>
    <property type="match status" value="1"/>
</dbReference>
<organism evidence="4 5">
    <name type="scientific">Nesterenkonia lacusekhoensis</name>
    <dbReference type="NCBI Taxonomy" id="150832"/>
    <lineage>
        <taxon>Bacteria</taxon>
        <taxon>Bacillati</taxon>
        <taxon>Actinomycetota</taxon>
        <taxon>Actinomycetes</taxon>
        <taxon>Micrococcales</taxon>
        <taxon>Micrococcaceae</taxon>
        <taxon>Nesterenkonia</taxon>
    </lineage>
</organism>
<protein>
    <submittedName>
        <fullName evidence="4">Glycosyltransferase involved in cell wall biosynthesis</fullName>
    </submittedName>
</protein>
<dbReference type="PANTHER" id="PTHR46401">
    <property type="entry name" value="GLYCOSYLTRANSFERASE WBBK-RELATED"/>
    <property type="match status" value="1"/>
</dbReference>
<comment type="caution">
    <text evidence="4">The sequence shown here is derived from an EMBL/GenBank/DDBJ whole genome shotgun (WGS) entry which is preliminary data.</text>
</comment>
<dbReference type="PANTHER" id="PTHR46401:SF2">
    <property type="entry name" value="GLYCOSYLTRANSFERASE WBBK-RELATED"/>
    <property type="match status" value="1"/>
</dbReference>
<evidence type="ECO:0000259" key="3">
    <source>
        <dbReference type="Pfam" id="PF00534"/>
    </source>
</evidence>
<gene>
    <name evidence="4" type="ORF">JOF45_001602</name>
</gene>
<evidence type="ECO:0000313" key="5">
    <source>
        <dbReference type="Proteomes" id="UP001519331"/>
    </source>
</evidence>
<keyword evidence="5" id="KW-1185">Reference proteome</keyword>
<reference evidence="4 5" key="1">
    <citation type="submission" date="2021-03" db="EMBL/GenBank/DDBJ databases">
        <title>Sequencing the genomes of 1000 actinobacteria strains.</title>
        <authorList>
            <person name="Klenk H.-P."/>
        </authorList>
    </citation>
    <scope>NUCLEOTIDE SEQUENCE [LARGE SCALE GENOMIC DNA]</scope>
    <source>
        <strain evidence="4 5">DSM 12544</strain>
    </source>
</reference>
<evidence type="ECO:0000256" key="2">
    <source>
        <dbReference type="SAM" id="MobiDB-lite"/>
    </source>
</evidence>
<dbReference type="EMBL" id="JAGINX010000001">
    <property type="protein sequence ID" value="MBP2318583.1"/>
    <property type="molecule type" value="Genomic_DNA"/>
</dbReference>
<proteinExistence type="predicted"/>
<dbReference type="InterPro" id="IPR001296">
    <property type="entry name" value="Glyco_trans_1"/>
</dbReference>
<keyword evidence="1" id="KW-0808">Transferase</keyword>
<dbReference type="Gene3D" id="3.40.50.2000">
    <property type="entry name" value="Glycogen Phosphorylase B"/>
    <property type="match status" value="2"/>
</dbReference>
<sequence>MTTLLWVEPDLGTVSGGLRYNEQLRSALGASSVQNPVLRLPGDWTAPLAADGPALAAQVTAAAAGHDADAVVIDGLIGSACPELFTSAAAGDSVPSPARVLLVHLSAAVARELPTGGTSPTGAVPEILRRERLAVEAADHVMTVSRWSADQLRRLYGREDITVAQPGTAAAAPAQPAAPPEQPEYAERADPRSLPAEPNTVPQLACVSAFLPVKNHSLLAPALEPLLDMPWQLTLAGPHSGSAYGQEVIHQLQHRLPGRVRTLGVLSPAEVEQLWRETDLVLLPSAAETYGMVVAEACAAGVPSFIPAGTGAGEAAGEAGVALDPQRPQDWTAALRDWLSSPQRRAELRARAGRRREHLPTWEQAAQTLRSLLAQ</sequence>
<feature type="region of interest" description="Disordered" evidence="2">
    <location>
        <begin position="167"/>
        <end position="198"/>
    </location>
</feature>